<evidence type="ECO:0000256" key="2">
    <source>
        <dbReference type="ARBA" id="ARBA00022527"/>
    </source>
</evidence>
<comment type="subcellular location">
    <subcellularLocation>
        <location evidence="1">Membrane</location>
        <topology evidence="1">Single-pass type I membrane protein</topology>
    </subcellularLocation>
</comment>
<name>A0AAE1SKP1_9SOLA</name>
<keyword evidence="5 13" id="KW-0732">Signal</keyword>
<dbReference type="FunFam" id="3.30.200.20:FF:000178">
    <property type="entry name" value="serine/threonine-protein kinase PBS1-like"/>
    <property type="match status" value="1"/>
</dbReference>
<feature type="signal peptide" evidence="13">
    <location>
        <begin position="1"/>
        <end position="24"/>
    </location>
</feature>
<dbReference type="PROSITE" id="PS50011">
    <property type="entry name" value="PROTEIN_KINASE_DOM"/>
    <property type="match status" value="1"/>
</dbReference>
<comment type="caution">
    <text evidence="15">The sequence shown here is derived from an EMBL/GenBank/DDBJ whole genome shotgun (WGS) entry which is preliminary data.</text>
</comment>
<organism evidence="15 16">
    <name type="scientific">Anisodus tanguticus</name>
    <dbReference type="NCBI Taxonomy" id="243964"/>
    <lineage>
        <taxon>Eukaryota</taxon>
        <taxon>Viridiplantae</taxon>
        <taxon>Streptophyta</taxon>
        <taxon>Embryophyta</taxon>
        <taxon>Tracheophyta</taxon>
        <taxon>Spermatophyta</taxon>
        <taxon>Magnoliopsida</taxon>
        <taxon>eudicotyledons</taxon>
        <taxon>Gunneridae</taxon>
        <taxon>Pentapetalae</taxon>
        <taxon>asterids</taxon>
        <taxon>lamiids</taxon>
        <taxon>Solanales</taxon>
        <taxon>Solanaceae</taxon>
        <taxon>Solanoideae</taxon>
        <taxon>Hyoscyameae</taxon>
        <taxon>Anisodus</taxon>
    </lineage>
</organism>
<gene>
    <name evidence="15" type="ORF">RND71_010607</name>
</gene>
<dbReference type="Pfam" id="PF14380">
    <property type="entry name" value="WAK_assoc"/>
    <property type="match status" value="1"/>
</dbReference>
<proteinExistence type="predicted"/>
<sequence length="829" mass="94423">MVALDYLSGFLILYHLLMFHSAQAQNQTQDSCPKEFQCGSLGKLSFPFSISSQPACGLYTIDCDVTPNPKIHLGENSYTALNQHVYDNSFRVLDLRLNDLLAKNSCHSFDRSISFPSSPSISFRTNRNLTLFKCSNSSTNDHYFRDYEKYAKCRGFSLYYKYPSRRQEGHSDAPEGDAPDNCSQILLPIQRSSLSNTQKNGLFDFLTANFKLRWSLSDDCNKCYSQGGQCLTDSNNKFHCSANTRARRKSKQIIVAGVCYVKMRTCRENMGNEGEVQVRDLRNPRREQEGNSDVREGDIPDNCSLIQLSISWSTRYRNISLFDRLTANFTIQWSLSDDCSKCHFQGDRCLTESNNKFLCSTSTHPQDMKKERTFTQLGHQKFNYMQLTMISENKDLKNKAGDMLQEAASTSSIGGIAMLVVLLLYLRTKCSLSSVIFCKTKREDYRNVKAFLKNHGSLAPRKYSYSEVKKMTEYFKNKLGQGGYGCMYKGKLHNGSLVAVKVLKESKGAGEEFINEVASISRTSHINIVSLVGFCFEGRNRALLYDFMPNGSLEKFIYDAKSGTNRQLGWQTLYTISLGIARGLEYLHRGCNTRILHFDIKPHNILLDEDFCPKISDFGLAKLCNKKESIVSLLGTRGTIGYIAPEIVCKNIGGVSHKSDVYSYGMMVLEMVGGRKNIDVSLDHTSEIYFPHWIYKQIEQKEELELTGIVKEEDKKLAEKMTLVSLWCIQTDPASWPSISMVIRCYKTYTLLFTTLDFHNIILSLRDLESKHSRTSARFPSFPKEEYIEAWSLQSKGHSHNTNDFNDHQLGTSAYIIRLLHFKHISGYN</sequence>
<keyword evidence="11" id="KW-0325">Glycoprotein</keyword>
<evidence type="ECO:0000313" key="15">
    <source>
        <dbReference type="EMBL" id="KAK4371132.1"/>
    </source>
</evidence>
<protein>
    <recommendedName>
        <fullName evidence="14">Protein kinase domain-containing protein</fullName>
    </recommendedName>
</protein>
<evidence type="ECO:0000256" key="8">
    <source>
        <dbReference type="ARBA" id="ARBA00022840"/>
    </source>
</evidence>
<dbReference type="GO" id="GO:0005524">
    <property type="term" value="F:ATP binding"/>
    <property type="evidence" value="ECO:0007669"/>
    <property type="project" value="UniProtKB-KW"/>
</dbReference>
<dbReference type="Gene3D" id="3.30.200.20">
    <property type="entry name" value="Phosphorylase Kinase, domain 1"/>
    <property type="match status" value="1"/>
</dbReference>
<keyword evidence="3" id="KW-0808">Transferase</keyword>
<dbReference type="InterPro" id="IPR045874">
    <property type="entry name" value="LRK10/LRL21-25-like"/>
</dbReference>
<feature type="chain" id="PRO_5042011045" description="Protein kinase domain-containing protein" evidence="13">
    <location>
        <begin position="25"/>
        <end position="829"/>
    </location>
</feature>
<dbReference type="PROSITE" id="PS00108">
    <property type="entry name" value="PROTEIN_KINASE_ST"/>
    <property type="match status" value="1"/>
</dbReference>
<dbReference type="Proteomes" id="UP001291623">
    <property type="component" value="Unassembled WGS sequence"/>
</dbReference>
<dbReference type="InterPro" id="IPR000719">
    <property type="entry name" value="Prot_kinase_dom"/>
</dbReference>
<accession>A0AAE1SKP1</accession>
<evidence type="ECO:0000256" key="9">
    <source>
        <dbReference type="ARBA" id="ARBA00022989"/>
    </source>
</evidence>
<keyword evidence="8" id="KW-0067">ATP-binding</keyword>
<dbReference type="PANTHER" id="PTHR27009">
    <property type="entry name" value="RUST RESISTANCE KINASE LR10-RELATED"/>
    <property type="match status" value="1"/>
</dbReference>
<evidence type="ECO:0000313" key="16">
    <source>
        <dbReference type="Proteomes" id="UP001291623"/>
    </source>
</evidence>
<evidence type="ECO:0000256" key="1">
    <source>
        <dbReference type="ARBA" id="ARBA00004479"/>
    </source>
</evidence>
<evidence type="ECO:0000256" key="7">
    <source>
        <dbReference type="ARBA" id="ARBA00022777"/>
    </source>
</evidence>
<keyword evidence="10" id="KW-0472">Membrane</keyword>
<evidence type="ECO:0000256" key="3">
    <source>
        <dbReference type="ARBA" id="ARBA00022679"/>
    </source>
</evidence>
<reference evidence="15" key="1">
    <citation type="submission" date="2023-12" db="EMBL/GenBank/DDBJ databases">
        <title>Genome assembly of Anisodus tanguticus.</title>
        <authorList>
            <person name="Wang Y.-J."/>
        </authorList>
    </citation>
    <scope>NUCLEOTIDE SEQUENCE</scope>
    <source>
        <strain evidence="15">KB-2021</strain>
        <tissue evidence="15">Leaf</tissue>
    </source>
</reference>
<dbReference type="InterPro" id="IPR032872">
    <property type="entry name" value="WAK_assoc_C"/>
</dbReference>
<dbReference type="AlphaFoldDB" id="A0AAE1SKP1"/>
<dbReference type="InterPro" id="IPR008271">
    <property type="entry name" value="Ser/Thr_kinase_AS"/>
</dbReference>
<keyword evidence="9" id="KW-1133">Transmembrane helix</keyword>
<evidence type="ECO:0000256" key="11">
    <source>
        <dbReference type="ARBA" id="ARBA00023180"/>
    </source>
</evidence>
<evidence type="ECO:0000256" key="10">
    <source>
        <dbReference type="ARBA" id="ARBA00023136"/>
    </source>
</evidence>
<dbReference type="EMBL" id="JAVYJV010000005">
    <property type="protein sequence ID" value="KAK4371132.1"/>
    <property type="molecule type" value="Genomic_DNA"/>
</dbReference>
<evidence type="ECO:0000256" key="5">
    <source>
        <dbReference type="ARBA" id="ARBA00022729"/>
    </source>
</evidence>
<dbReference type="FunFam" id="1.10.510.10:FF:000590">
    <property type="entry name" value="PR5-like receptor kinase"/>
    <property type="match status" value="1"/>
</dbReference>
<dbReference type="Gene3D" id="1.10.510.10">
    <property type="entry name" value="Transferase(Phosphotransferase) domain 1"/>
    <property type="match status" value="1"/>
</dbReference>
<keyword evidence="6" id="KW-0547">Nucleotide-binding</keyword>
<feature type="domain" description="Protein kinase" evidence="14">
    <location>
        <begin position="473"/>
        <end position="752"/>
    </location>
</feature>
<dbReference type="SMART" id="SM00220">
    <property type="entry name" value="S_TKc"/>
    <property type="match status" value="1"/>
</dbReference>
<evidence type="ECO:0000256" key="4">
    <source>
        <dbReference type="ARBA" id="ARBA00022692"/>
    </source>
</evidence>
<dbReference type="SUPFAM" id="SSF56112">
    <property type="entry name" value="Protein kinase-like (PK-like)"/>
    <property type="match status" value="1"/>
</dbReference>
<keyword evidence="4" id="KW-0812">Transmembrane</keyword>
<dbReference type="InterPro" id="IPR011009">
    <property type="entry name" value="Kinase-like_dom_sf"/>
</dbReference>
<dbReference type="GO" id="GO:0016020">
    <property type="term" value="C:membrane"/>
    <property type="evidence" value="ECO:0007669"/>
    <property type="project" value="UniProtKB-SubCell"/>
</dbReference>
<feature type="compositionally biased region" description="Basic and acidic residues" evidence="12">
    <location>
        <begin position="276"/>
        <end position="298"/>
    </location>
</feature>
<keyword evidence="16" id="KW-1185">Reference proteome</keyword>
<keyword evidence="7" id="KW-0418">Kinase</keyword>
<keyword evidence="2" id="KW-0723">Serine/threonine-protein kinase</keyword>
<dbReference type="GO" id="GO:0004674">
    <property type="term" value="F:protein serine/threonine kinase activity"/>
    <property type="evidence" value="ECO:0007669"/>
    <property type="project" value="UniProtKB-KW"/>
</dbReference>
<evidence type="ECO:0000256" key="6">
    <source>
        <dbReference type="ARBA" id="ARBA00022741"/>
    </source>
</evidence>
<feature type="region of interest" description="Disordered" evidence="12">
    <location>
        <begin position="275"/>
        <end position="298"/>
    </location>
</feature>
<evidence type="ECO:0000256" key="12">
    <source>
        <dbReference type="SAM" id="MobiDB-lite"/>
    </source>
</evidence>
<dbReference type="Pfam" id="PF00069">
    <property type="entry name" value="Pkinase"/>
    <property type="match status" value="1"/>
</dbReference>
<evidence type="ECO:0000259" key="14">
    <source>
        <dbReference type="PROSITE" id="PS50011"/>
    </source>
</evidence>
<evidence type="ECO:0000256" key="13">
    <source>
        <dbReference type="SAM" id="SignalP"/>
    </source>
</evidence>